<keyword evidence="5" id="KW-1185">Reference proteome</keyword>
<dbReference type="InterPro" id="IPR008545">
    <property type="entry name" value="Web"/>
</dbReference>
<dbReference type="GO" id="GO:0009904">
    <property type="term" value="P:chloroplast accumulation movement"/>
    <property type="evidence" value="ECO:0007669"/>
    <property type="project" value="TreeGrafter"/>
</dbReference>
<dbReference type="PANTHER" id="PTHR32054:SF31">
    <property type="entry name" value="PROTEIN WEAK CHLOROPLAST MOVEMENT UNDER BLUE LIGHT 1"/>
    <property type="match status" value="1"/>
</dbReference>
<evidence type="ECO:0000256" key="3">
    <source>
        <dbReference type="SAM" id="MobiDB-lite"/>
    </source>
</evidence>
<reference evidence="4" key="1">
    <citation type="submission" date="2021-08" db="EMBL/GenBank/DDBJ databases">
        <title>WGS assembly of Ceratopteris richardii.</title>
        <authorList>
            <person name="Marchant D.B."/>
            <person name="Chen G."/>
            <person name="Jenkins J."/>
            <person name="Shu S."/>
            <person name="Leebens-Mack J."/>
            <person name="Grimwood J."/>
            <person name="Schmutz J."/>
            <person name="Soltis P."/>
            <person name="Soltis D."/>
            <person name="Chen Z.-H."/>
        </authorList>
    </citation>
    <scope>NUCLEOTIDE SEQUENCE</scope>
    <source>
        <strain evidence="4">Whitten #5841</strain>
        <tissue evidence="4">Leaf</tissue>
    </source>
</reference>
<keyword evidence="2" id="KW-0175">Coiled coil</keyword>
<evidence type="ECO:0000256" key="1">
    <source>
        <dbReference type="ARBA" id="ARBA00005485"/>
    </source>
</evidence>
<evidence type="ECO:0000313" key="4">
    <source>
        <dbReference type="EMBL" id="KAH7415261.1"/>
    </source>
</evidence>
<name>A0A8T2T8W4_CERRI</name>
<dbReference type="OrthoDB" id="1931671at2759"/>
<dbReference type="GO" id="GO:0009903">
    <property type="term" value="P:chloroplast avoidance movement"/>
    <property type="evidence" value="ECO:0007669"/>
    <property type="project" value="TreeGrafter"/>
</dbReference>
<dbReference type="Pfam" id="PF05701">
    <property type="entry name" value="WEMBL"/>
    <property type="match status" value="2"/>
</dbReference>
<evidence type="ECO:0000256" key="2">
    <source>
        <dbReference type="SAM" id="Coils"/>
    </source>
</evidence>
<dbReference type="AlphaFoldDB" id="A0A8T2T8W4"/>
<dbReference type="Proteomes" id="UP000825935">
    <property type="component" value="Chromosome 14"/>
</dbReference>
<proteinExistence type="inferred from homology"/>
<feature type="region of interest" description="Disordered" evidence="3">
    <location>
        <begin position="74"/>
        <end position="113"/>
    </location>
</feature>
<dbReference type="OMA" id="PFQDFAD"/>
<dbReference type="EMBL" id="CM035419">
    <property type="protein sequence ID" value="KAH7415261.1"/>
    <property type="molecule type" value="Genomic_DNA"/>
</dbReference>
<feature type="coiled-coil region" evidence="2">
    <location>
        <begin position="424"/>
        <end position="472"/>
    </location>
</feature>
<dbReference type="EMBL" id="CM035419">
    <property type="protein sequence ID" value="KAH7415259.1"/>
    <property type="molecule type" value="Genomic_DNA"/>
</dbReference>
<dbReference type="GO" id="GO:0005829">
    <property type="term" value="C:cytosol"/>
    <property type="evidence" value="ECO:0007669"/>
    <property type="project" value="TreeGrafter"/>
</dbReference>
<comment type="caution">
    <text evidence="4">The sequence shown here is derived from an EMBL/GenBank/DDBJ whole genome shotgun (WGS) entry which is preliminary data.</text>
</comment>
<protein>
    <submittedName>
        <fullName evidence="4">Uncharacterized protein</fullName>
    </submittedName>
</protein>
<evidence type="ECO:0000313" key="5">
    <source>
        <dbReference type="Proteomes" id="UP000825935"/>
    </source>
</evidence>
<sequence length="744" mass="82061">MPAMPIELNSNELRERSAESSMELSGKQLIESQREKAIVGVFRIQESLEPSHINTKFKDSDCYNALSQREVKNLQRVDMSGQISTTNSSSENHSRSSEELTSKQPESVASQKVTRAEIDTAAPFESVKAAVSLFGGSMEWKPQARSQSQMPISDRRVLPEYELQQLKNEVANYKDQLALIQTSTAGVLLELRKVKQLIQSHADNIGAVDILSHEYLGTAIRSENDGAIFVNKPGNDLNSIMGEVISIKEELLLVSKSKSVAFESMQAALSSLNLVFGRVSELTRGKESLEAIADARMALANVEEQVALLKSSYKVNKSTTVPSKAMEKKSDEFIWLESKLDEAKSNIATLNEELLASKQAENVATRAVSESQERLTQLKFELEEAKSKEVSTVGKLTAVLEDHDKLKSRLEKVLQDNATLCASLEAMKADKDRSRRELESAHEKEHAACSKLAFAQDELRKVKEALILLQGNEAKSLDKRDTLSTAIMHKCSEAGEAKASSETVKGKVQRIQKEIEQAKVASSTANKSQKAALKGLETDKMSEAEMKGLPESEVQNAGMEMRSDELAGISILLEDYNTVKKAAAEAEGLTHKRAAEVLAQLDEVEVREEKVQSKLDETAKEADKCGAELDNLQKFADESQEVELIAECDLQIWQAEHAFSQNNESASNEESALAANNEKDHMLPEMMEAKKSTGLAEVMNLGSINSNSIVRMVDVEVLAKENAKTSKRNLMRRIAGITALRKKT</sequence>
<comment type="similarity">
    <text evidence="1">Belongs to the WEB family.</text>
</comment>
<feature type="coiled-coil region" evidence="2">
    <location>
        <begin position="292"/>
        <end position="388"/>
    </location>
</feature>
<feature type="region of interest" description="Disordered" evidence="3">
    <location>
        <begin position="1"/>
        <end position="27"/>
    </location>
</feature>
<feature type="compositionally biased region" description="Basic and acidic residues" evidence="3">
    <location>
        <begin position="92"/>
        <end position="101"/>
    </location>
</feature>
<accession>A0A8T2T8W4</accession>
<gene>
    <name evidence="4" type="ORF">KP509_14G034600</name>
</gene>
<dbReference type="EMBL" id="CM035419">
    <property type="protein sequence ID" value="KAH7415260.1"/>
    <property type="molecule type" value="Genomic_DNA"/>
</dbReference>
<organism evidence="4 5">
    <name type="scientific">Ceratopteris richardii</name>
    <name type="common">Triangle waterfern</name>
    <dbReference type="NCBI Taxonomy" id="49495"/>
    <lineage>
        <taxon>Eukaryota</taxon>
        <taxon>Viridiplantae</taxon>
        <taxon>Streptophyta</taxon>
        <taxon>Embryophyta</taxon>
        <taxon>Tracheophyta</taxon>
        <taxon>Polypodiopsida</taxon>
        <taxon>Polypodiidae</taxon>
        <taxon>Polypodiales</taxon>
        <taxon>Pteridineae</taxon>
        <taxon>Pteridaceae</taxon>
        <taxon>Parkerioideae</taxon>
        <taxon>Ceratopteris</taxon>
    </lineage>
</organism>
<feature type="compositionally biased region" description="Polar residues" evidence="3">
    <location>
        <begin position="102"/>
        <end position="113"/>
    </location>
</feature>
<dbReference type="PANTHER" id="PTHR32054">
    <property type="entry name" value="HEAVY CHAIN, PUTATIVE, EXPRESSED-RELATED-RELATED"/>
    <property type="match status" value="1"/>
</dbReference>